<name>A0A5C6EPW0_9BACT</name>
<dbReference type="NCBIfam" id="TIGR01730">
    <property type="entry name" value="RND_mfp"/>
    <property type="match status" value="1"/>
</dbReference>
<dbReference type="Proteomes" id="UP000317977">
    <property type="component" value="Unassembled WGS sequence"/>
</dbReference>
<evidence type="ECO:0000313" key="6">
    <source>
        <dbReference type="Proteomes" id="UP000317977"/>
    </source>
</evidence>
<dbReference type="Pfam" id="PF25989">
    <property type="entry name" value="YknX_C"/>
    <property type="match status" value="1"/>
</dbReference>
<dbReference type="RefSeq" id="WP_146535079.1">
    <property type="nucleotide sequence ID" value="NZ_SJPX01000003.1"/>
</dbReference>
<evidence type="ECO:0000256" key="1">
    <source>
        <dbReference type="ARBA" id="ARBA00004196"/>
    </source>
</evidence>
<evidence type="ECO:0000256" key="3">
    <source>
        <dbReference type="ARBA" id="ARBA00023054"/>
    </source>
</evidence>
<accession>A0A5C6EPW0</accession>
<dbReference type="Gene3D" id="1.10.287.470">
    <property type="entry name" value="Helix hairpin bin"/>
    <property type="match status" value="1"/>
</dbReference>
<dbReference type="OrthoDB" id="9791520at2"/>
<comment type="caution">
    <text evidence="5">The sequence shown here is derived from an EMBL/GenBank/DDBJ whole genome shotgun (WGS) entry which is preliminary data.</text>
</comment>
<keyword evidence="3" id="KW-0175">Coiled coil</keyword>
<dbReference type="GO" id="GO:0030313">
    <property type="term" value="C:cell envelope"/>
    <property type="evidence" value="ECO:0007669"/>
    <property type="project" value="UniProtKB-SubCell"/>
</dbReference>
<evidence type="ECO:0000256" key="2">
    <source>
        <dbReference type="ARBA" id="ARBA00009477"/>
    </source>
</evidence>
<dbReference type="GO" id="GO:0022857">
    <property type="term" value="F:transmembrane transporter activity"/>
    <property type="evidence" value="ECO:0007669"/>
    <property type="project" value="InterPro"/>
</dbReference>
<protein>
    <submittedName>
        <fullName evidence="5">Macrolide export protein MacA</fullName>
    </submittedName>
</protein>
<dbReference type="Gene3D" id="2.40.420.20">
    <property type="match status" value="1"/>
</dbReference>
<evidence type="ECO:0000259" key="4">
    <source>
        <dbReference type="Pfam" id="PF25989"/>
    </source>
</evidence>
<dbReference type="Gene3D" id="2.40.50.100">
    <property type="match status" value="1"/>
</dbReference>
<keyword evidence="6" id="KW-1185">Reference proteome</keyword>
<proteinExistence type="inferred from homology"/>
<dbReference type="InterPro" id="IPR058637">
    <property type="entry name" value="YknX-like_C"/>
</dbReference>
<organism evidence="5 6">
    <name type="scientific">Rubripirellula reticaptiva</name>
    <dbReference type="NCBI Taxonomy" id="2528013"/>
    <lineage>
        <taxon>Bacteria</taxon>
        <taxon>Pseudomonadati</taxon>
        <taxon>Planctomycetota</taxon>
        <taxon>Planctomycetia</taxon>
        <taxon>Pirellulales</taxon>
        <taxon>Pirellulaceae</taxon>
        <taxon>Rubripirellula</taxon>
    </lineage>
</organism>
<comment type="subcellular location">
    <subcellularLocation>
        <location evidence="1">Cell envelope</location>
    </subcellularLocation>
</comment>
<dbReference type="EMBL" id="SJPX01000003">
    <property type="protein sequence ID" value="TWU51803.1"/>
    <property type="molecule type" value="Genomic_DNA"/>
</dbReference>
<dbReference type="Gene3D" id="2.40.30.170">
    <property type="match status" value="1"/>
</dbReference>
<dbReference type="PANTHER" id="PTHR32347:SF29">
    <property type="entry name" value="UPF0194 MEMBRANE PROTEIN YBHG"/>
    <property type="match status" value="1"/>
</dbReference>
<dbReference type="InterPro" id="IPR050465">
    <property type="entry name" value="UPF0194_transport"/>
</dbReference>
<dbReference type="PANTHER" id="PTHR32347">
    <property type="entry name" value="EFFLUX SYSTEM COMPONENT YKNX-RELATED"/>
    <property type="match status" value="1"/>
</dbReference>
<gene>
    <name evidence="5" type="primary">macA_2</name>
    <name evidence="5" type="ORF">Poly59_33980</name>
</gene>
<comment type="similarity">
    <text evidence="2">Belongs to the membrane fusion protein (MFP) (TC 8.A.1) family.</text>
</comment>
<reference evidence="5 6" key="1">
    <citation type="submission" date="2019-02" db="EMBL/GenBank/DDBJ databases">
        <title>Deep-cultivation of Planctomycetes and their phenomic and genomic characterization uncovers novel biology.</title>
        <authorList>
            <person name="Wiegand S."/>
            <person name="Jogler M."/>
            <person name="Boedeker C."/>
            <person name="Pinto D."/>
            <person name="Vollmers J."/>
            <person name="Rivas-Marin E."/>
            <person name="Kohn T."/>
            <person name="Peeters S.H."/>
            <person name="Heuer A."/>
            <person name="Rast P."/>
            <person name="Oberbeckmann S."/>
            <person name="Bunk B."/>
            <person name="Jeske O."/>
            <person name="Meyerdierks A."/>
            <person name="Storesund J.E."/>
            <person name="Kallscheuer N."/>
            <person name="Luecker S."/>
            <person name="Lage O.M."/>
            <person name="Pohl T."/>
            <person name="Merkel B.J."/>
            <person name="Hornburger P."/>
            <person name="Mueller R.-W."/>
            <person name="Bruemmer F."/>
            <person name="Labrenz M."/>
            <person name="Spormann A.M."/>
            <person name="Op Den Camp H."/>
            <person name="Overmann J."/>
            <person name="Amann R."/>
            <person name="Jetten M.S.M."/>
            <person name="Mascher T."/>
            <person name="Medema M.H."/>
            <person name="Devos D.P."/>
            <person name="Kaster A.-K."/>
            <person name="Ovreas L."/>
            <person name="Rohde M."/>
            <person name="Galperin M.Y."/>
            <person name="Jogler C."/>
        </authorList>
    </citation>
    <scope>NUCLEOTIDE SEQUENCE [LARGE SCALE GENOMIC DNA]</scope>
    <source>
        <strain evidence="5 6">Poly59</strain>
    </source>
</reference>
<dbReference type="AlphaFoldDB" id="A0A5C6EPW0"/>
<dbReference type="InterPro" id="IPR006143">
    <property type="entry name" value="RND_pump_MFP"/>
</dbReference>
<dbReference type="SUPFAM" id="SSF111369">
    <property type="entry name" value="HlyD-like secretion proteins"/>
    <property type="match status" value="1"/>
</dbReference>
<evidence type="ECO:0000313" key="5">
    <source>
        <dbReference type="EMBL" id="TWU51803.1"/>
    </source>
</evidence>
<sequence>MKFSIQTLLLGVLVVALGIVGYLSLSPSAVDVEFATATIGPLRVAVFEDGKTRVREKYTVSAPVSGRISRIELNAGDYCNEKTLLAVILPSAPAILDARSRAEANARVQAAQSAVERAKSSGEQAKISHDLSEAKFDRVEKLLASQAVSRDEYDIAKAELLASEQAIQTTRFDQEIATFELDMAKAAVSQFNGDNDEPSANPFEIYAPISGRVLRVIQESSAVVTVGTPLIELGDPSNLEIEIDVLSTDAVRIKPGSEMTVEHWGGGSPLKGYVRVVEPAAFTKISSLGVEEQRVNVIADFNELPERIASLGDGYRVEASITVNELDEALLIPNSALFRHQRAWHVLSIVDNQATLQPVTIGLQNDSQTQITKGLDEGDCVIVYPSDTLKPGTAVRAVATAANIAVSAQSSR</sequence>
<feature type="domain" description="YknX-like C-terminal permuted SH3-like" evidence="4">
    <location>
        <begin position="330"/>
        <end position="396"/>
    </location>
</feature>
<dbReference type="GO" id="GO:0016020">
    <property type="term" value="C:membrane"/>
    <property type="evidence" value="ECO:0007669"/>
    <property type="project" value="InterPro"/>
</dbReference>